<accession>A0A060BU67</accession>
<reference evidence="8" key="1">
    <citation type="journal article" date="2013" name="Environ. Microbiol.">
        <title>Seasonally variable intestinal metagenomes of the red palm weevil (Rhynchophorus ferrugineus).</title>
        <authorList>
            <person name="Jia S."/>
            <person name="Zhang X."/>
            <person name="Zhang G."/>
            <person name="Yin A."/>
            <person name="Zhang S."/>
            <person name="Li F."/>
            <person name="Wang L."/>
            <person name="Zhao D."/>
            <person name="Yun Q."/>
            <person name="Tala"/>
            <person name="Wang J."/>
            <person name="Sun G."/>
            <person name="Baabdullah M."/>
            <person name="Yu X."/>
            <person name="Hu S."/>
            <person name="Al-Mssallem I.S."/>
            <person name="Yu J."/>
        </authorList>
    </citation>
    <scope>NUCLEOTIDE SEQUENCE</scope>
</reference>
<feature type="region of interest" description="Disordered" evidence="5">
    <location>
        <begin position="118"/>
        <end position="137"/>
    </location>
</feature>
<organism evidence="8">
    <name type="scientific">uncultured Caulobacter sp</name>
    <dbReference type="NCBI Taxonomy" id="158749"/>
    <lineage>
        <taxon>Bacteria</taxon>
        <taxon>Pseudomonadati</taxon>
        <taxon>Pseudomonadota</taxon>
        <taxon>Alphaproteobacteria</taxon>
        <taxon>Caulobacterales</taxon>
        <taxon>Caulobacteraceae</taxon>
        <taxon>Caulobacter</taxon>
        <taxon>environmental samples</taxon>
    </lineage>
</organism>
<protein>
    <recommendedName>
        <fullName evidence="3">Chitooligosaccharide deacetylase</fullName>
    </recommendedName>
    <alternativeName>
        <fullName evidence="4">Nodulation protein B</fullName>
    </alternativeName>
</protein>
<feature type="transmembrane region" description="Helical" evidence="6">
    <location>
        <begin position="66"/>
        <end position="87"/>
    </location>
</feature>
<evidence type="ECO:0000256" key="2">
    <source>
        <dbReference type="ARBA" id="ARBA00010973"/>
    </source>
</evidence>
<proteinExistence type="inferred from homology"/>
<dbReference type="GO" id="GO:0005975">
    <property type="term" value="P:carbohydrate metabolic process"/>
    <property type="evidence" value="ECO:0007669"/>
    <property type="project" value="InterPro"/>
</dbReference>
<feature type="compositionally biased region" description="Low complexity" evidence="5">
    <location>
        <begin position="119"/>
        <end position="131"/>
    </location>
</feature>
<evidence type="ECO:0000313" key="8">
    <source>
        <dbReference type="EMBL" id="AIA86469.1"/>
    </source>
</evidence>
<evidence type="ECO:0000256" key="1">
    <source>
        <dbReference type="ARBA" id="ARBA00003236"/>
    </source>
</evidence>
<evidence type="ECO:0000256" key="5">
    <source>
        <dbReference type="SAM" id="MobiDB-lite"/>
    </source>
</evidence>
<feature type="non-terminal residue" evidence="8">
    <location>
        <position position="1"/>
    </location>
</feature>
<evidence type="ECO:0000256" key="3">
    <source>
        <dbReference type="ARBA" id="ARBA00020071"/>
    </source>
</evidence>
<name>A0A060BU67_9CAUL</name>
<keyword evidence="6" id="KW-0472">Membrane</keyword>
<dbReference type="Gene3D" id="3.20.20.370">
    <property type="entry name" value="Glycoside hydrolase/deacetylase"/>
    <property type="match status" value="1"/>
</dbReference>
<comment type="similarity">
    <text evidence="2">Belongs to the polysaccharide deacetylase family.</text>
</comment>
<dbReference type="InterPro" id="IPR002509">
    <property type="entry name" value="NODB_dom"/>
</dbReference>
<dbReference type="PROSITE" id="PS51677">
    <property type="entry name" value="NODB"/>
    <property type="match status" value="1"/>
</dbReference>
<dbReference type="GO" id="GO:0016810">
    <property type="term" value="F:hydrolase activity, acting on carbon-nitrogen (but not peptide) bonds"/>
    <property type="evidence" value="ECO:0007669"/>
    <property type="project" value="InterPro"/>
</dbReference>
<comment type="function">
    <text evidence="1">Is involved in generating a small heat-stable compound (Nod), an acylated oligomer of N-acetylglucosamine, that stimulates mitosis in various plant protoplasts.</text>
</comment>
<feature type="domain" description="NodB homology" evidence="7">
    <location>
        <begin position="1"/>
        <end position="23"/>
    </location>
</feature>
<keyword evidence="6" id="KW-1133">Transmembrane helix</keyword>
<keyword evidence="6" id="KW-0812">Transmembrane</keyword>
<evidence type="ECO:0000256" key="4">
    <source>
        <dbReference type="ARBA" id="ARBA00032976"/>
    </source>
</evidence>
<evidence type="ECO:0000259" key="7">
    <source>
        <dbReference type="PROSITE" id="PS51677"/>
    </source>
</evidence>
<sequence>RDQTLAALPELITRLKQKGYTFVTVNQLLHESRNQVMPATGANDIYLSYDHAFFQFMYVAHTAVQYIFYLTVTLGIFRLLFLSLLSARQRRRYHKRADRLPDGFSPLVSVLIPCYTKKPSSAAPSPPYSAAGMRLLK</sequence>
<dbReference type="SUPFAM" id="SSF88713">
    <property type="entry name" value="Glycoside hydrolase/deacetylase"/>
    <property type="match status" value="1"/>
</dbReference>
<dbReference type="AlphaFoldDB" id="A0A060BU67"/>
<dbReference type="EMBL" id="KF119203">
    <property type="protein sequence ID" value="AIA86469.1"/>
    <property type="molecule type" value="Genomic_DNA"/>
</dbReference>
<dbReference type="InterPro" id="IPR011330">
    <property type="entry name" value="Glyco_hydro/deAcase_b/a-brl"/>
</dbReference>
<evidence type="ECO:0000256" key="6">
    <source>
        <dbReference type="SAM" id="Phobius"/>
    </source>
</evidence>